<name>A0A1J1HP92_9DIPT</name>
<evidence type="ECO:0000313" key="2">
    <source>
        <dbReference type="Proteomes" id="UP000183832"/>
    </source>
</evidence>
<dbReference type="AlphaFoldDB" id="A0A1J1HP92"/>
<organism evidence="1 2">
    <name type="scientific">Clunio marinus</name>
    <dbReference type="NCBI Taxonomy" id="568069"/>
    <lineage>
        <taxon>Eukaryota</taxon>
        <taxon>Metazoa</taxon>
        <taxon>Ecdysozoa</taxon>
        <taxon>Arthropoda</taxon>
        <taxon>Hexapoda</taxon>
        <taxon>Insecta</taxon>
        <taxon>Pterygota</taxon>
        <taxon>Neoptera</taxon>
        <taxon>Endopterygota</taxon>
        <taxon>Diptera</taxon>
        <taxon>Nematocera</taxon>
        <taxon>Chironomoidea</taxon>
        <taxon>Chironomidae</taxon>
        <taxon>Clunio</taxon>
    </lineage>
</organism>
<keyword evidence="2" id="KW-1185">Reference proteome</keyword>
<dbReference type="EMBL" id="CVRI01000014">
    <property type="protein sequence ID" value="CRK89872.1"/>
    <property type="molecule type" value="Genomic_DNA"/>
</dbReference>
<sequence>MQSSVMLAQYGMLVKRTKTSGKSLKPVVEEQKIDNFGSFNVFTYTKKFLNEPAGRINANVPKHATNDTPKSNLVMKIKKTGNGHWKDLVHESDVKKWRGKRIATKEAISPPINNTKLPDHAFEKPNGIPSNNIISISTYNSPIRNASEENQNMENHPN</sequence>
<evidence type="ECO:0000313" key="1">
    <source>
        <dbReference type="EMBL" id="CRK89872.1"/>
    </source>
</evidence>
<accession>A0A1J1HP92</accession>
<dbReference type="Proteomes" id="UP000183832">
    <property type="component" value="Unassembled WGS sequence"/>
</dbReference>
<reference evidence="1 2" key="1">
    <citation type="submission" date="2015-04" db="EMBL/GenBank/DDBJ databases">
        <authorList>
            <person name="Syromyatnikov M.Y."/>
            <person name="Popov V.N."/>
        </authorList>
    </citation>
    <scope>NUCLEOTIDE SEQUENCE [LARGE SCALE GENOMIC DNA]</scope>
</reference>
<proteinExistence type="predicted"/>
<protein>
    <submittedName>
        <fullName evidence="1">CLUMA_CG003611, isoform A</fullName>
    </submittedName>
</protein>
<gene>
    <name evidence="1" type="ORF">CLUMA_CG003611</name>
</gene>